<dbReference type="CDD" id="cd05471">
    <property type="entry name" value="pepsin_like"/>
    <property type="match status" value="1"/>
</dbReference>
<dbReference type="EMBL" id="NCKU01001996">
    <property type="protein sequence ID" value="RWS10707.1"/>
    <property type="molecule type" value="Genomic_DNA"/>
</dbReference>
<dbReference type="PANTHER" id="PTHR47966">
    <property type="entry name" value="BETA-SITE APP-CLEAVING ENZYME, ISOFORM A-RELATED"/>
    <property type="match status" value="1"/>
</dbReference>
<dbReference type="SUPFAM" id="SSF50630">
    <property type="entry name" value="Acid proteases"/>
    <property type="match status" value="1"/>
</dbReference>
<evidence type="ECO:0000256" key="1">
    <source>
        <dbReference type="ARBA" id="ARBA00007447"/>
    </source>
</evidence>
<dbReference type="FunFam" id="2.40.70.10:FF:000115">
    <property type="entry name" value="Lysosomal aspartic protease"/>
    <property type="match status" value="1"/>
</dbReference>
<dbReference type="GO" id="GO:0006508">
    <property type="term" value="P:proteolysis"/>
    <property type="evidence" value="ECO:0007669"/>
    <property type="project" value="UniProtKB-KW"/>
</dbReference>
<gene>
    <name evidence="6" type="ORF">B4U79_09142</name>
</gene>
<evidence type="ECO:0000259" key="5">
    <source>
        <dbReference type="PROSITE" id="PS51767"/>
    </source>
</evidence>
<evidence type="ECO:0000256" key="4">
    <source>
        <dbReference type="ARBA" id="ARBA00022801"/>
    </source>
</evidence>
<dbReference type="InterPro" id="IPR021109">
    <property type="entry name" value="Peptidase_aspartic_dom_sf"/>
</dbReference>
<dbReference type="PROSITE" id="PS51767">
    <property type="entry name" value="PEPTIDASE_A1"/>
    <property type="match status" value="1"/>
</dbReference>
<comment type="similarity">
    <text evidence="1">Belongs to the peptidase A1 family.</text>
</comment>
<keyword evidence="3" id="KW-0064">Aspartyl protease</keyword>
<evidence type="ECO:0000256" key="3">
    <source>
        <dbReference type="ARBA" id="ARBA00022750"/>
    </source>
</evidence>
<dbReference type="OrthoDB" id="771136at2759"/>
<name>A0A3S3QLQ0_9ACAR</name>
<dbReference type="PRINTS" id="PR00792">
    <property type="entry name" value="PEPSIN"/>
</dbReference>
<dbReference type="PANTHER" id="PTHR47966:SF51">
    <property type="entry name" value="BETA-SITE APP-CLEAVING ENZYME, ISOFORM A-RELATED"/>
    <property type="match status" value="1"/>
</dbReference>
<evidence type="ECO:0000313" key="7">
    <source>
        <dbReference type="Proteomes" id="UP000285301"/>
    </source>
</evidence>
<dbReference type="Gene3D" id="2.40.70.10">
    <property type="entry name" value="Acid Proteases"/>
    <property type="match status" value="1"/>
</dbReference>
<evidence type="ECO:0000256" key="2">
    <source>
        <dbReference type="ARBA" id="ARBA00022670"/>
    </source>
</evidence>
<dbReference type="STRING" id="1965070.A0A3S3QLQ0"/>
<feature type="non-terminal residue" evidence="6">
    <location>
        <position position="373"/>
    </location>
</feature>
<proteinExistence type="inferred from homology"/>
<dbReference type="AlphaFoldDB" id="A0A3S3QLQ0"/>
<keyword evidence="7" id="KW-1185">Reference proteome</keyword>
<dbReference type="Proteomes" id="UP000285301">
    <property type="component" value="Unassembled WGS sequence"/>
</dbReference>
<dbReference type="InterPro" id="IPR001461">
    <property type="entry name" value="Aspartic_peptidase_A1"/>
</dbReference>
<keyword evidence="2 6" id="KW-0645">Protease</keyword>
<feature type="non-terminal residue" evidence="6">
    <location>
        <position position="1"/>
    </location>
</feature>
<dbReference type="Pfam" id="PF00026">
    <property type="entry name" value="Asp"/>
    <property type="match status" value="1"/>
</dbReference>
<sequence>SPLLWVPSRVCTWSCVGKRKFSCKKSSTCIPVTKSQYSMTYGTGNVKGIFDLDTVTLANLSVKLQPFLAASSTGFVASGFDGILGASYNEGGKLFAPFSLFYNMVRQGLIERPTFSVHLKKNDSSLIGGTVTFGGSDRQYYTGDFVYAPLMQSMFWQIVVDSISLTGSESNETIVCERCSTIIDTGTSFIGFPERRYHVVRGTMGKIWRSWFGFDAVIGQRYVCYDQPCVGDINGASQQCYEFCSSIGYTFGHCANKTMTEDNDYERRIKRQKRQAPADIIATIISGAKSNSTSSSRGKNQASEEVIDWTKHGNQCQCYSCDKQLCDKYCQTRSDQNCLQLGQLVGINLDICGCEIDTSSSDNLLDIIDTLCG</sequence>
<organism evidence="6 7">
    <name type="scientific">Dinothrombium tinctorium</name>
    <dbReference type="NCBI Taxonomy" id="1965070"/>
    <lineage>
        <taxon>Eukaryota</taxon>
        <taxon>Metazoa</taxon>
        <taxon>Ecdysozoa</taxon>
        <taxon>Arthropoda</taxon>
        <taxon>Chelicerata</taxon>
        <taxon>Arachnida</taxon>
        <taxon>Acari</taxon>
        <taxon>Acariformes</taxon>
        <taxon>Trombidiformes</taxon>
        <taxon>Prostigmata</taxon>
        <taxon>Anystina</taxon>
        <taxon>Parasitengona</taxon>
        <taxon>Trombidioidea</taxon>
        <taxon>Trombidiidae</taxon>
        <taxon>Dinothrombium</taxon>
    </lineage>
</organism>
<reference evidence="6 7" key="1">
    <citation type="journal article" date="2018" name="Gigascience">
        <title>Genomes of trombidid mites reveal novel predicted allergens and laterally-transferred genes associated with secondary metabolism.</title>
        <authorList>
            <person name="Dong X."/>
            <person name="Chaisiri K."/>
            <person name="Xia D."/>
            <person name="Armstrong S.D."/>
            <person name="Fang Y."/>
            <person name="Donnelly M.J."/>
            <person name="Kadowaki T."/>
            <person name="McGarry J.W."/>
            <person name="Darby A.C."/>
            <person name="Makepeace B.L."/>
        </authorList>
    </citation>
    <scope>NUCLEOTIDE SEQUENCE [LARGE SCALE GENOMIC DNA]</scope>
    <source>
        <strain evidence="6">UoL-WK</strain>
    </source>
</reference>
<evidence type="ECO:0000313" key="6">
    <source>
        <dbReference type="EMBL" id="RWS10707.1"/>
    </source>
</evidence>
<accession>A0A3S3QLQ0</accession>
<protein>
    <submittedName>
        <fullName evidence="6">Lysosomal aspartic protease-like protein</fullName>
    </submittedName>
</protein>
<feature type="domain" description="Peptidase A1" evidence="5">
    <location>
        <begin position="1"/>
        <end position="373"/>
    </location>
</feature>
<keyword evidence="4" id="KW-0378">Hydrolase</keyword>
<dbReference type="GO" id="GO:0004190">
    <property type="term" value="F:aspartic-type endopeptidase activity"/>
    <property type="evidence" value="ECO:0007669"/>
    <property type="project" value="UniProtKB-KW"/>
</dbReference>
<dbReference type="InterPro" id="IPR033121">
    <property type="entry name" value="PEPTIDASE_A1"/>
</dbReference>
<dbReference type="InterPro" id="IPR034164">
    <property type="entry name" value="Pepsin-like_dom"/>
</dbReference>
<comment type="caution">
    <text evidence="6">The sequence shown here is derived from an EMBL/GenBank/DDBJ whole genome shotgun (WGS) entry which is preliminary data.</text>
</comment>